<protein>
    <submittedName>
        <fullName evidence="1">Uncharacterized protein</fullName>
    </submittedName>
</protein>
<keyword evidence="2" id="KW-1185">Reference proteome</keyword>
<proteinExistence type="predicted"/>
<dbReference type="Proteomes" id="UP001151752">
    <property type="component" value="Chromosome 2"/>
</dbReference>
<evidence type="ECO:0000313" key="2">
    <source>
        <dbReference type="Proteomes" id="UP001151752"/>
    </source>
</evidence>
<comment type="caution">
    <text evidence="1">The sequence shown here is derived from an EMBL/GenBank/DDBJ whole genome shotgun (WGS) entry which is preliminary data.</text>
</comment>
<dbReference type="EMBL" id="JAPFFM010000015">
    <property type="protein sequence ID" value="KAJ6708635.1"/>
    <property type="molecule type" value="Genomic_DNA"/>
</dbReference>
<name>A0A9Q0TCE4_9ROSI</name>
<reference evidence="1" key="1">
    <citation type="submission" date="2022-11" db="EMBL/GenBank/DDBJ databases">
        <authorList>
            <person name="Hyden B.L."/>
            <person name="Feng K."/>
            <person name="Yates T."/>
            <person name="Jawdy S."/>
            <person name="Smart L.B."/>
            <person name="Muchero W."/>
        </authorList>
    </citation>
    <scope>NUCLEOTIDE SEQUENCE</scope>
    <source>
        <tissue evidence="1">Shoot tip</tissue>
    </source>
</reference>
<evidence type="ECO:0000313" key="1">
    <source>
        <dbReference type="EMBL" id="KAJ6708635.1"/>
    </source>
</evidence>
<accession>A0A9Q0TCE4</accession>
<sequence length="228" mass="25743">MKIRLRPLSPPKGIKAYPNRISQHLSLPVKPPPLPSASLPLSPGKEKPTMLLLPQPLPNRFPSIPITSPIFHHHHHLILQPHLSATRTTTALTATNLTDSSLPYSKRQHGISQNDGEDNNYYYYADDDDDDDILPLQRRRYDFTPLISYLSNKISISSRIGLRLSLSYCIRLHRVPTRRVIPCSPWSTLAHPIKISLHFLSLFLSLTLSFFGFKSITSVSLSSCSTLF</sequence>
<dbReference type="AlphaFoldDB" id="A0A9Q0TCE4"/>
<gene>
    <name evidence="1" type="ORF">OIU74_009860</name>
</gene>
<organism evidence="1 2">
    <name type="scientific">Salix koriyanagi</name>
    <dbReference type="NCBI Taxonomy" id="2511006"/>
    <lineage>
        <taxon>Eukaryota</taxon>
        <taxon>Viridiplantae</taxon>
        <taxon>Streptophyta</taxon>
        <taxon>Embryophyta</taxon>
        <taxon>Tracheophyta</taxon>
        <taxon>Spermatophyta</taxon>
        <taxon>Magnoliopsida</taxon>
        <taxon>eudicotyledons</taxon>
        <taxon>Gunneridae</taxon>
        <taxon>Pentapetalae</taxon>
        <taxon>rosids</taxon>
        <taxon>fabids</taxon>
        <taxon>Malpighiales</taxon>
        <taxon>Salicaceae</taxon>
        <taxon>Saliceae</taxon>
        <taxon>Salix</taxon>
    </lineage>
</organism>
<reference evidence="1" key="2">
    <citation type="journal article" date="2023" name="Int. J. Mol. Sci.">
        <title>De Novo Assembly and Annotation of 11 Diverse Shrub Willow (Salix) Genomes Reveals Novel Gene Organization in Sex-Linked Regions.</title>
        <authorList>
            <person name="Hyden B."/>
            <person name="Feng K."/>
            <person name="Yates T.B."/>
            <person name="Jawdy S."/>
            <person name="Cereghino C."/>
            <person name="Smart L.B."/>
            <person name="Muchero W."/>
        </authorList>
    </citation>
    <scope>NUCLEOTIDE SEQUENCE</scope>
    <source>
        <tissue evidence="1">Shoot tip</tissue>
    </source>
</reference>